<dbReference type="InterPro" id="IPR036145">
    <property type="entry name" value="MinC_C_sf"/>
</dbReference>
<accession>A0A5S3V6C3</accession>
<dbReference type="InterPro" id="IPR046866">
    <property type="entry name" value="FapA_N"/>
</dbReference>
<dbReference type="Pfam" id="PF20250">
    <property type="entry name" value="FapA_N"/>
    <property type="match status" value="1"/>
</dbReference>
<dbReference type="AlphaFoldDB" id="A0A5S3V6C3"/>
<dbReference type="OrthoDB" id="5807941at2"/>
<evidence type="ECO:0000313" key="3">
    <source>
        <dbReference type="EMBL" id="TMO76292.1"/>
    </source>
</evidence>
<evidence type="ECO:0000313" key="4">
    <source>
        <dbReference type="Proteomes" id="UP000307164"/>
    </source>
</evidence>
<dbReference type="Pfam" id="PF03961">
    <property type="entry name" value="FapA"/>
    <property type="match status" value="1"/>
</dbReference>
<comment type="caution">
    <text evidence="2">The sequence shown here is derived from an EMBL/GenBank/DDBJ whole genome shotgun (WGS) entry which is preliminary data.</text>
</comment>
<name>A0A5S3V6C3_9GAMM</name>
<dbReference type="PANTHER" id="PTHR38032:SF1">
    <property type="entry name" value="RNA-BINDING PROTEIN KHPB N-TERMINAL DOMAIN-CONTAINING PROTEIN"/>
    <property type="match status" value="1"/>
</dbReference>
<dbReference type="EMBL" id="PNBX01000065">
    <property type="protein sequence ID" value="TMO66905.1"/>
    <property type="molecule type" value="Genomic_DNA"/>
</dbReference>
<reference evidence="5" key="2">
    <citation type="submission" date="2019-06" db="EMBL/GenBank/DDBJ databases">
        <title>Co-occurence of chitin degradation, pigmentation and bioactivity in marine Pseudoalteromonas.</title>
        <authorList>
            <person name="Sonnenschein E.C."/>
            <person name="Bech P.K."/>
        </authorList>
    </citation>
    <scope>NUCLEOTIDE SEQUENCE [LARGE SCALE GENOMIC DNA]</scope>
    <source>
        <strain evidence="5">S3790</strain>
        <strain evidence="3">S3895</strain>
    </source>
</reference>
<gene>
    <name evidence="2" type="ORF">CWC19_15180</name>
    <name evidence="3" type="ORF">CWC20_06085</name>
</gene>
<dbReference type="InterPro" id="IPR005646">
    <property type="entry name" value="FapA"/>
</dbReference>
<feature type="domain" description="Flagellar Assembly Protein A N-terminal region" evidence="1">
    <location>
        <begin position="75"/>
        <end position="252"/>
    </location>
</feature>
<dbReference type="GO" id="GO:0000902">
    <property type="term" value="P:cell morphogenesis"/>
    <property type="evidence" value="ECO:0007669"/>
    <property type="project" value="InterPro"/>
</dbReference>
<dbReference type="Proteomes" id="UP000307164">
    <property type="component" value="Unassembled WGS sequence"/>
</dbReference>
<keyword evidence="4" id="KW-1185">Reference proteome</keyword>
<reference evidence="2 5" key="1">
    <citation type="submission" date="2018-01" db="EMBL/GenBank/DDBJ databases">
        <authorList>
            <person name="Paulsen S."/>
            <person name="Gram L.K."/>
        </authorList>
    </citation>
    <scope>NUCLEOTIDE SEQUENCE [LARGE SCALE GENOMIC DNA]</scope>
    <source>
        <strain evidence="2 5">S3790</strain>
        <strain evidence="3">S3895</strain>
    </source>
</reference>
<dbReference type="SUPFAM" id="SSF63848">
    <property type="entry name" value="Cell-division inhibitor MinC, C-terminal domain"/>
    <property type="match status" value="1"/>
</dbReference>
<evidence type="ECO:0000313" key="5">
    <source>
        <dbReference type="Proteomes" id="UP000307217"/>
    </source>
</evidence>
<organism evidence="2 5">
    <name type="scientific">Pseudoalteromonas aurantia</name>
    <dbReference type="NCBI Taxonomy" id="43654"/>
    <lineage>
        <taxon>Bacteria</taxon>
        <taxon>Pseudomonadati</taxon>
        <taxon>Pseudomonadota</taxon>
        <taxon>Gammaproteobacteria</taxon>
        <taxon>Alteromonadales</taxon>
        <taxon>Pseudoalteromonadaceae</taxon>
        <taxon>Pseudoalteromonas</taxon>
    </lineage>
</organism>
<dbReference type="RefSeq" id="WP_138592647.1">
    <property type="nucleotide sequence ID" value="NZ_PNBW01000030.1"/>
</dbReference>
<protein>
    <submittedName>
        <fullName evidence="2">DUF342 domain-containing protein</fullName>
    </submittedName>
</protein>
<dbReference type="InterPro" id="IPR046865">
    <property type="entry name" value="FapA_b_solenoid"/>
</dbReference>
<evidence type="ECO:0000313" key="2">
    <source>
        <dbReference type="EMBL" id="TMO66905.1"/>
    </source>
</evidence>
<dbReference type="EMBL" id="PNBW01000030">
    <property type="protein sequence ID" value="TMO76292.1"/>
    <property type="molecule type" value="Genomic_DNA"/>
</dbReference>
<sequence>MSLFRFDEDLGYVYLLSHPVESGFPASASQLVELLEQSEHADCEIIHANIGKLFSSTEVGDQDSLAVARAIDASIAIRVDDANMMAEARITVASGGKLVSVEKAAKALSEAGVKRGINQDVLEQFLGKQFEQPAGVVYEEIVAHGVRAKDGTDARFVRLCMTAQDRVLSPQTKDGGKVDMRDLGAIITVSPGSPLMKRVPATLGETGFTVFGDDLDPKPGRNFELQVMEGTKLHPKDPNVLIADTKGVPVAVPRGMRVDDVLCYDCVDVTTGHVEFDGSVIVSGDVKDGMRIKASGDITVIGFVESSILQSASAISIMQGAIGRKRTDGEDFSCHIKAARTVSVGYAQYCHIETNQDLLVDRQVLHCDLMSRRLIRIGKGEKPRGKLIGGNVLNALRIETGELGAPSGTKTRISIAQNWHELKEKQDEFKTFEKRLSDKVIEITRAKIKANKSPKTAKRDAFLKKLELNEQQLNEHYKRNQRNMLLVKQKLARLVNSSRIKVNELMHPGIELTIALDSKQFTRIYPPNMVKLDEGKITQHFST</sequence>
<proteinExistence type="predicted"/>
<reference evidence="2" key="3">
    <citation type="submission" date="2019-09" db="EMBL/GenBank/DDBJ databases">
        <title>Co-occurence of chitin degradation, pigmentation and bioactivity in marine Pseudoalteromonas.</title>
        <authorList>
            <person name="Sonnenschein E.C."/>
            <person name="Bech P.K."/>
        </authorList>
    </citation>
    <scope>NUCLEOTIDE SEQUENCE</scope>
    <source>
        <strain evidence="2">S3790</strain>
        <strain evidence="4">S3895</strain>
    </source>
</reference>
<dbReference type="PANTHER" id="PTHR38032">
    <property type="entry name" value="POLYMERASE-RELATED"/>
    <property type="match status" value="1"/>
</dbReference>
<dbReference type="Proteomes" id="UP000307217">
    <property type="component" value="Unassembled WGS sequence"/>
</dbReference>
<evidence type="ECO:0000259" key="1">
    <source>
        <dbReference type="Pfam" id="PF20250"/>
    </source>
</evidence>